<sequence length="116" mass="12563">MTSQCGTFRARTPGDGIDDDITGLSSVCDLDAAFLSNEVTCDVGICMIDEGSVTTYTESAYIEAYEGDNVCQLEKNVFDNVDVSMTTLTRLRSVFSKSADIEAIVSDSALESFMRD</sequence>
<dbReference type="Proteomes" id="UP000828390">
    <property type="component" value="Unassembled WGS sequence"/>
</dbReference>
<keyword evidence="2" id="KW-1185">Reference proteome</keyword>
<proteinExistence type="predicted"/>
<dbReference type="AlphaFoldDB" id="A0A9D4FJX3"/>
<accession>A0A9D4FJX3</accession>
<reference evidence="1" key="2">
    <citation type="submission" date="2020-11" db="EMBL/GenBank/DDBJ databases">
        <authorList>
            <person name="McCartney M.A."/>
            <person name="Auch B."/>
            <person name="Kono T."/>
            <person name="Mallez S."/>
            <person name="Becker A."/>
            <person name="Gohl D.M."/>
            <person name="Silverstein K.A.T."/>
            <person name="Koren S."/>
            <person name="Bechman K.B."/>
            <person name="Herman A."/>
            <person name="Abrahante J.E."/>
            <person name="Garbe J."/>
        </authorList>
    </citation>
    <scope>NUCLEOTIDE SEQUENCE</scope>
    <source>
        <strain evidence="1">Duluth1</strain>
        <tissue evidence="1">Whole animal</tissue>
    </source>
</reference>
<name>A0A9D4FJX3_DREPO</name>
<evidence type="ECO:0000313" key="1">
    <source>
        <dbReference type="EMBL" id="KAH3800228.1"/>
    </source>
</evidence>
<gene>
    <name evidence="1" type="ORF">DPMN_153859</name>
</gene>
<dbReference type="EMBL" id="JAIWYP010000007">
    <property type="protein sequence ID" value="KAH3800228.1"/>
    <property type="molecule type" value="Genomic_DNA"/>
</dbReference>
<reference evidence="1" key="1">
    <citation type="journal article" date="2019" name="bioRxiv">
        <title>The Genome of the Zebra Mussel, Dreissena polymorpha: A Resource for Invasive Species Research.</title>
        <authorList>
            <person name="McCartney M.A."/>
            <person name="Auch B."/>
            <person name="Kono T."/>
            <person name="Mallez S."/>
            <person name="Zhang Y."/>
            <person name="Obille A."/>
            <person name="Becker A."/>
            <person name="Abrahante J.E."/>
            <person name="Garbe J."/>
            <person name="Badalamenti J.P."/>
            <person name="Herman A."/>
            <person name="Mangelson H."/>
            <person name="Liachko I."/>
            <person name="Sullivan S."/>
            <person name="Sone E.D."/>
            <person name="Koren S."/>
            <person name="Silverstein K.A.T."/>
            <person name="Beckman K.B."/>
            <person name="Gohl D.M."/>
        </authorList>
    </citation>
    <scope>NUCLEOTIDE SEQUENCE</scope>
    <source>
        <strain evidence="1">Duluth1</strain>
        <tissue evidence="1">Whole animal</tissue>
    </source>
</reference>
<protein>
    <submittedName>
        <fullName evidence="1">Uncharacterized protein</fullName>
    </submittedName>
</protein>
<organism evidence="1 2">
    <name type="scientific">Dreissena polymorpha</name>
    <name type="common">Zebra mussel</name>
    <name type="synonym">Mytilus polymorpha</name>
    <dbReference type="NCBI Taxonomy" id="45954"/>
    <lineage>
        <taxon>Eukaryota</taxon>
        <taxon>Metazoa</taxon>
        <taxon>Spiralia</taxon>
        <taxon>Lophotrochozoa</taxon>
        <taxon>Mollusca</taxon>
        <taxon>Bivalvia</taxon>
        <taxon>Autobranchia</taxon>
        <taxon>Heteroconchia</taxon>
        <taxon>Euheterodonta</taxon>
        <taxon>Imparidentia</taxon>
        <taxon>Neoheterodontei</taxon>
        <taxon>Myida</taxon>
        <taxon>Dreissenoidea</taxon>
        <taxon>Dreissenidae</taxon>
        <taxon>Dreissena</taxon>
    </lineage>
</organism>
<evidence type="ECO:0000313" key="2">
    <source>
        <dbReference type="Proteomes" id="UP000828390"/>
    </source>
</evidence>
<comment type="caution">
    <text evidence="1">The sequence shown here is derived from an EMBL/GenBank/DDBJ whole genome shotgun (WGS) entry which is preliminary data.</text>
</comment>